<evidence type="ECO:0000259" key="12">
    <source>
        <dbReference type="PROSITE" id="PS50011"/>
    </source>
</evidence>
<dbReference type="Proteomes" id="UP000019373">
    <property type="component" value="Unassembled WGS sequence"/>
</dbReference>
<comment type="catalytic activity">
    <reaction evidence="10">
        <text>L-threonyl-[protein] + ATP = O-phospho-L-threonyl-[protein] + ADP + H(+)</text>
        <dbReference type="Rhea" id="RHEA:46608"/>
        <dbReference type="Rhea" id="RHEA-COMP:11060"/>
        <dbReference type="Rhea" id="RHEA-COMP:11605"/>
        <dbReference type="ChEBI" id="CHEBI:15378"/>
        <dbReference type="ChEBI" id="CHEBI:30013"/>
        <dbReference type="ChEBI" id="CHEBI:30616"/>
        <dbReference type="ChEBI" id="CHEBI:61977"/>
        <dbReference type="ChEBI" id="CHEBI:456216"/>
        <dbReference type="EC" id="2.7.11.1"/>
    </reaction>
</comment>
<organism evidence="13 14">
    <name type="scientific">Endocarpon pusillum (strain Z07020 / HMAS-L-300199)</name>
    <name type="common">Lichen-forming fungus</name>
    <dbReference type="NCBI Taxonomy" id="1263415"/>
    <lineage>
        <taxon>Eukaryota</taxon>
        <taxon>Fungi</taxon>
        <taxon>Dikarya</taxon>
        <taxon>Ascomycota</taxon>
        <taxon>Pezizomycotina</taxon>
        <taxon>Eurotiomycetes</taxon>
        <taxon>Chaetothyriomycetidae</taxon>
        <taxon>Verrucariales</taxon>
        <taxon>Verrucariaceae</taxon>
        <taxon>Endocarpon</taxon>
    </lineage>
</organism>
<evidence type="ECO:0000256" key="10">
    <source>
        <dbReference type="ARBA" id="ARBA00047899"/>
    </source>
</evidence>
<dbReference type="GO" id="GO:0000781">
    <property type="term" value="C:chromosome, telomeric region"/>
    <property type="evidence" value="ECO:0007669"/>
    <property type="project" value="UniProtKB-SubCell"/>
</dbReference>
<evidence type="ECO:0000256" key="3">
    <source>
        <dbReference type="ARBA" id="ARBA00011534"/>
    </source>
</evidence>
<reference evidence="14" key="1">
    <citation type="journal article" date="2014" name="BMC Genomics">
        <title>Genome characteristics reveal the impact of lichenization on lichen-forming fungus Endocarpon pusillum Hedwig (Verrucariales, Ascomycota).</title>
        <authorList>
            <person name="Wang Y.-Y."/>
            <person name="Liu B."/>
            <person name="Zhang X.-Y."/>
            <person name="Zhou Q.-M."/>
            <person name="Zhang T."/>
            <person name="Li H."/>
            <person name="Yu Y.-F."/>
            <person name="Zhang X.-L."/>
            <person name="Hao X.-Y."/>
            <person name="Wang M."/>
            <person name="Wang L."/>
            <person name="Wei J.-C."/>
        </authorList>
    </citation>
    <scope>NUCLEOTIDE SEQUENCE [LARGE SCALE GENOMIC DNA]</scope>
    <source>
        <strain evidence="14">Z07020 / HMAS-L-300199</strain>
    </source>
</reference>
<dbReference type="Pfam" id="PF07714">
    <property type="entry name" value="PK_Tyr_Ser-Thr"/>
    <property type="match status" value="1"/>
</dbReference>
<dbReference type="SUPFAM" id="SSF56112">
    <property type="entry name" value="Protein kinase-like (PK-like)"/>
    <property type="match status" value="1"/>
</dbReference>
<dbReference type="InterPro" id="IPR000719">
    <property type="entry name" value="Prot_kinase_dom"/>
</dbReference>
<dbReference type="PROSITE" id="PS50011">
    <property type="entry name" value="PROTEIN_KINASE_DOM"/>
    <property type="match status" value="1"/>
</dbReference>
<dbReference type="EMBL" id="KE720844">
    <property type="protein sequence ID" value="ERF75005.1"/>
    <property type="molecule type" value="Genomic_DNA"/>
</dbReference>
<dbReference type="RefSeq" id="XP_007787662.1">
    <property type="nucleotide sequence ID" value="XM_007789472.1"/>
</dbReference>
<protein>
    <recommendedName>
        <fullName evidence="6">EKC/KEOPS complex subunit BUD32</fullName>
        <ecNumber evidence="4">2.7.11.1</ecNumber>
    </recommendedName>
    <alternativeName>
        <fullName evidence="8 9">Atypical Serine/threonine protein kinase BUD32</fullName>
    </alternativeName>
    <alternativeName>
        <fullName evidence="5">EKC/KEOPS complex subunit bud32</fullName>
    </alternativeName>
</protein>
<dbReference type="InterPro" id="IPR001245">
    <property type="entry name" value="Ser-Thr/Tyr_kinase_cat_dom"/>
</dbReference>
<sequence length="179" mass="20292">MCQISAAASWLEQLQLIHGDLRPINILLDHRSNVKLCDFDNAYHFGEYIVGAHQPYYKMSKQGHFGKAGVGTEQFAVGSCFYFILTGDDPDFLLDADGEYASCSIDGFLMFNTLLQKCWNMEYASVADLKTEVVSKVEEVEHLELGKDSKIMGMEEFKNRVKECKDYLARCKLDFDGDT</sequence>
<comment type="catalytic activity">
    <reaction evidence="11">
        <text>L-seryl-[protein] + ATP = O-phospho-L-seryl-[protein] + ADP + H(+)</text>
        <dbReference type="Rhea" id="RHEA:17989"/>
        <dbReference type="Rhea" id="RHEA-COMP:9863"/>
        <dbReference type="Rhea" id="RHEA-COMP:11604"/>
        <dbReference type="ChEBI" id="CHEBI:15378"/>
        <dbReference type="ChEBI" id="CHEBI:29999"/>
        <dbReference type="ChEBI" id="CHEBI:30616"/>
        <dbReference type="ChEBI" id="CHEBI:83421"/>
        <dbReference type="ChEBI" id="CHEBI:456216"/>
        <dbReference type="EC" id="2.7.11.1"/>
    </reaction>
</comment>
<evidence type="ECO:0000256" key="4">
    <source>
        <dbReference type="ARBA" id="ARBA00012513"/>
    </source>
</evidence>
<dbReference type="EC" id="2.7.11.1" evidence="4"/>
<comment type="subcellular location">
    <subcellularLocation>
        <location evidence="2">Chromosome</location>
        <location evidence="2">Telomere</location>
    </subcellularLocation>
</comment>
<dbReference type="eggNOG" id="KOG0612">
    <property type="taxonomic scope" value="Eukaryota"/>
</dbReference>
<comment type="function">
    <text evidence="1">Component of the EKC/KEOPS complex that is required for the formation of a threonylcarbamoyl group on adenosine at position 37 (t(6)A37) in tRNAs that read codons beginning with adenine. The complex is probably involved in the transfer of the threonylcarbamoyl moiety of threonylcarbamoyl-AMP (TC-AMP) to the N6 group of A37. BUD32 has ATPase activity in the context of the EKC/KEOPS complex and likely plays a supporting role to the catalytic subunit KAE1. The EKC/KEOPS complex also promotes both telomere uncapping and telomere elongation. The complex is required for efficient recruitment of transcriptional coactivators.</text>
</comment>
<dbReference type="PROSITE" id="PS00109">
    <property type="entry name" value="PROTEIN_KINASE_TYR"/>
    <property type="match status" value="1"/>
</dbReference>
<gene>
    <name evidence="13" type="ORF">EPUS_08050</name>
</gene>
<dbReference type="OMA" id="WNMEYAS"/>
<dbReference type="InterPro" id="IPR011009">
    <property type="entry name" value="Kinase-like_dom_sf"/>
</dbReference>
<evidence type="ECO:0000313" key="13">
    <source>
        <dbReference type="EMBL" id="ERF75005.1"/>
    </source>
</evidence>
<dbReference type="GO" id="GO:0005524">
    <property type="term" value="F:ATP binding"/>
    <property type="evidence" value="ECO:0007669"/>
    <property type="project" value="InterPro"/>
</dbReference>
<proteinExistence type="predicted"/>
<evidence type="ECO:0000256" key="1">
    <source>
        <dbReference type="ARBA" id="ARBA00003747"/>
    </source>
</evidence>
<accession>U1HW77</accession>
<feature type="domain" description="Protein kinase" evidence="12">
    <location>
        <begin position="1"/>
        <end position="179"/>
    </location>
</feature>
<name>U1HW77_ENDPU</name>
<keyword evidence="7" id="KW-0779">Telomere</keyword>
<evidence type="ECO:0000313" key="14">
    <source>
        <dbReference type="Proteomes" id="UP000019373"/>
    </source>
</evidence>
<dbReference type="OrthoDB" id="1668230at2759"/>
<evidence type="ECO:0000256" key="7">
    <source>
        <dbReference type="ARBA" id="ARBA00022895"/>
    </source>
</evidence>
<dbReference type="GeneID" id="19242928"/>
<evidence type="ECO:0000256" key="2">
    <source>
        <dbReference type="ARBA" id="ARBA00004574"/>
    </source>
</evidence>
<dbReference type="Gene3D" id="1.10.510.10">
    <property type="entry name" value="Transferase(Phosphotransferase) domain 1"/>
    <property type="match status" value="1"/>
</dbReference>
<keyword evidence="7" id="KW-0158">Chromosome</keyword>
<dbReference type="InterPro" id="IPR008266">
    <property type="entry name" value="Tyr_kinase_AS"/>
</dbReference>
<comment type="subunit">
    <text evidence="3">Component of the EKC/KEOPS complex composed of at least BUD32, CGI121, GON7, KAE1 and PCC1; the whole complex dimerizes.</text>
</comment>
<dbReference type="HOGENOM" id="CLU_113395_0_0_1"/>
<evidence type="ECO:0000256" key="6">
    <source>
        <dbReference type="ARBA" id="ARBA00019973"/>
    </source>
</evidence>
<keyword evidence="14" id="KW-1185">Reference proteome</keyword>
<evidence type="ECO:0000256" key="9">
    <source>
        <dbReference type="ARBA" id="ARBA00033194"/>
    </source>
</evidence>
<evidence type="ECO:0000256" key="8">
    <source>
        <dbReference type="ARBA" id="ARBA00030980"/>
    </source>
</evidence>
<evidence type="ECO:0000256" key="11">
    <source>
        <dbReference type="ARBA" id="ARBA00048679"/>
    </source>
</evidence>
<dbReference type="AlphaFoldDB" id="U1HW77"/>
<dbReference type="GO" id="GO:0004674">
    <property type="term" value="F:protein serine/threonine kinase activity"/>
    <property type="evidence" value="ECO:0007669"/>
    <property type="project" value="UniProtKB-EC"/>
</dbReference>
<evidence type="ECO:0000256" key="5">
    <source>
        <dbReference type="ARBA" id="ARBA00013948"/>
    </source>
</evidence>